<feature type="binding site" evidence="6">
    <location>
        <position position="58"/>
    </location>
    <ligand>
        <name>FMN</name>
        <dbReference type="ChEBI" id="CHEBI:58210"/>
    </ligand>
</feature>
<keyword evidence="1 6" id="KW-0285">Flavoprotein</keyword>
<dbReference type="InterPro" id="IPR016215">
    <property type="entry name" value="NTA_MOA"/>
</dbReference>
<feature type="binding site" evidence="6">
    <location>
        <position position="219"/>
    </location>
    <ligand>
        <name>FMN</name>
        <dbReference type="ChEBI" id="CHEBI:58210"/>
    </ligand>
</feature>
<keyword evidence="3" id="KW-0560">Oxidoreductase</keyword>
<keyword evidence="4" id="KW-0503">Monooxygenase</keyword>
<evidence type="ECO:0000256" key="1">
    <source>
        <dbReference type="ARBA" id="ARBA00022630"/>
    </source>
</evidence>
<dbReference type="Pfam" id="PF00296">
    <property type="entry name" value="Bac_luciferase"/>
    <property type="match status" value="1"/>
</dbReference>
<dbReference type="PIRSF" id="PIRSF000337">
    <property type="entry name" value="NTA_MOA"/>
    <property type="match status" value="1"/>
</dbReference>
<feature type="binding site" evidence="6">
    <location>
        <position position="95"/>
    </location>
    <ligand>
        <name>FMN</name>
        <dbReference type="ChEBI" id="CHEBI:58210"/>
    </ligand>
</feature>
<feature type="binding site" evidence="6">
    <location>
        <position position="218"/>
    </location>
    <ligand>
        <name>FMN</name>
        <dbReference type="ChEBI" id="CHEBI:58210"/>
    </ligand>
</feature>
<feature type="binding site" evidence="6">
    <location>
        <position position="144"/>
    </location>
    <ligand>
        <name>FMN</name>
        <dbReference type="ChEBI" id="CHEBI:58210"/>
    </ligand>
</feature>
<keyword evidence="2 6" id="KW-0288">FMN</keyword>
<dbReference type="InterPro" id="IPR051260">
    <property type="entry name" value="Diverse_substr_monoxygenases"/>
</dbReference>
<dbReference type="InterPro" id="IPR036661">
    <property type="entry name" value="Luciferase-like_sf"/>
</dbReference>
<dbReference type="GO" id="GO:0004497">
    <property type="term" value="F:monooxygenase activity"/>
    <property type="evidence" value="ECO:0007669"/>
    <property type="project" value="UniProtKB-KW"/>
</dbReference>
<proteinExistence type="inferred from homology"/>
<dbReference type="AlphaFoldDB" id="A0A4D6X741"/>
<dbReference type="CDD" id="cd01095">
    <property type="entry name" value="Nitrilotriacetate_monoxgenase"/>
    <property type="match status" value="1"/>
</dbReference>
<evidence type="ECO:0000256" key="6">
    <source>
        <dbReference type="PIRSR" id="PIRSR000337-1"/>
    </source>
</evidence>
<accession>A0A4D6X741</accession>
<organism evidence="8 9">
    <name type="scientific">Pseudomonas putida</name>
    <name type="common">Arthrobacter siderocapsulatus</name>
    <dbReference type="NCBI Taxonomy" id="303"/>
    <lineage>
        <taxon>Bacteria</taxon>
        <taxon>Pseudomonadati</taxon>
        <taxon>Pseudomonadota</taxon>
        <taxon>Gammaproteobacteria</taxon>
        <taxon>Pseudomonadales</taxon>
        <taxon>Pseudomonadaceae</taxon>
        <taxon>Pseudomonas</taxon>
    </lineage>
</organism>
<protein>
    <submittedName>
        <fullName evidence="8">LLM class flavin-dependent oxidoreductase</fullName>
    </submittedName>
</protein>
<dbReference type="GO" id="GO:0016705">
    <property type="term" value="F:oxidoreductase activity, acting on paired donors, with incorporation or reduction of molecular oxygen"/>
    <property type="evidence" value="ECO:0007669"/>
    <property type="project" value="InterPro"/>
</dbReference>
<comment type="similarity">
    <text evidence="5">Belongs to the NtaA/SnaA/DszA monooxygenase family.</text>
</comment>
<evidence type="ECO:0000313" key="8">
    <source>
        <dbReference type="EMBL" id="QCI11834.1"/>
    </source>
</evidence>
<evidence type="ECO:0000256" key="2">
    <source>
        <dbReference type="ARBA" id="ARBA00022643"/>
    </source>
</evidence>
<evidence type="ECO:0000256" key="5">
    <source>
        <dbReference type="ARBA" id="ARBA00033748"/>
    </source>
</evidence>
<dbReference type="Proteomes" id="UP000298551">
    <property type="component" value="Chromosome"/>
</dbReference>
<evidence type="ECO:0000313" key="9">
    <source>
        <dbReference type="Proteomes" id="UP000298551"/>
    </source>
</evidence>
<dbReference type="NCBIfam" id="TIGR03860">
    <property type="entry name" value="FMN_nitrolo"/>
    <property type="match status" value="1"/>
</dbReference>
<gene>
    <name evidence="8" type="ORF">E6B08_10870</name>
</gene>
<dbReference type="InterPro" id="IPR011251">
    <property type="entry name" value="Luciferase-like_dom"/>
</dbReference>
<dbReference type="EMBL" id="CP039371">
    <property type="protein sequence ID" value="QCI11834.1"/>
    <property type="molecule type" value="Genomic_DNA"/>
</dbReference>
<dbReference type="OrthoDB" id="6133319at2"/>
<feature type="domain" description="Luciferase-like" evidence="7">
    <location>
        <begin position="26"/>
        <end position="378"/>
    </location>
</feature>
<sequence length="439" mass="48666">MSQTLQQMRLGLFIQAAGHHASGWRYPGAQSGSENFKLIKQLTLAAERACLDMVFFGDKLVTSAQEHPSMIVRFEPLTLLGSLASITEKIGLAATASTTYSEPYTVARQFGTVDHISEGRAAWNVVTTGYDSAANFTRATHPNHDLRYEVAEEFVDVVRGLWDSFEDDAYVRDASRGVYLDSHKMHRLDHRGQHFNIDGPLNLSRSPQGHPVLIQAGSSGPGMSLAARIAEVVFTAQQDIEGAQQFYRDLKQQVIAHGRDPQHCLVMPGIMPILGATSAEAQARFERLQQWTDLDTALKLVGERLGQDLSGFDLDQPLPDLPLPQNMKSRAKLLLDMSHRDGLTLRQICNLVAGARGHKILVGTPAQVADEMIAWFETEAADGFNLMPSHFPEGLDLFIEGVLPILRQRGLFREAYSGSTLREHLGLPRPAHRRWGSER</sequence>
<reference evidence="9" key="1">
    <citation type="submission" date="2019-04" db="EMBL/GenBank/DDBJ databases">
        <title>Genome sequence of Pseudomonas putida 1290, an auxin catabolizing strain.</title>
        <authorList>
            <person name="Laird T.S."/>
            <person name="Leveau J.H.J."/>
        </authorList>
    </citation>
    <scope>NUCLEOTIDE SEQUENCE [LARGE SCALE GENOMIC DNA]</scope>
    <source>
        <strain evidence="9">1290</strain>
    </source>
</reference>
<evidence type="ECO:0000259" key="7">
    <source>
        <dbReference type="Pfam" id="PF00296"/>
    </source>
</evidence>
<dbReference type="PANTHER" id="PTHR30011:SF16">
    <property type="entry name" value="C2H2 FINGER DOMAIN TRANSCRIPTION FACTOR (EUROFUNG)-RELATED"/>
    <property type="match status" value="1"/>
</dbReference>
<evidence type="ECO:0000256" key="4">
    <source>
        <dbReference type="ARBA" id="ARBA00023033"/>
    </source>
</evidence>
<dbReference type="SUPFAM" id="SSF51679">
    <property type="entry name" value="Bacterial luciferase-like"/>
    <property type="match status" value="1"/>
</dbReference>
<dbReference type="PANTHER" id="PTHR30011">
    <property type="entry name" value="ALKANESULFONATE MONOOXYGENASE-RELATED"/>
    <property type="match status" value="1"/>
</dbReference>
<feature type="binding site" evidence="6">
    <location>
        <position position="148"/>
    </location>
    <ligand>
        <name>FMN</name>
        <dbReference type="ChEBI" id="CHEBI:58210"/>
    </ligand>
</feature>
<evidence type="ECO:0000256" key="3">
    <source>
        <dbReference type="ARBA" id="ARBA00023002"/>
    </source>
</evidence>
<dbReference type="Gene3D" id="3.20.20.30">
    <property type="entry name" value="Luciferase-like domain"/>
    <property type="match status" value="1"/>
</dbReference>
<dbReference type="RefSeq" id="WP_136913998.1">
    <property type="nucleotide sequence ID" value="NZ_CP039371.1"/>
</dbReference>
<name>A0A4D6X741_PSEPU</name>